<evidence type="ECO:0000313" key="9">
    <source>
        <dbReference type="Proteomes" id="UP000478417"/>
    </source>
</evidence>
<dbReference type="PANTHER" id="PTHR12899">
    <property type="entry name" value="39S RIBOSOMAL PROTEIN L18, MITOCHONDRIAL"/>
    <property type="match status" value="1"/>
</dbReference>
<evidence type="ECO:0000256" key="3">
    <source>
        <dbReference type="ARBA" id="ARBA00022884"/>
    </source>
</evidence>
<dbReference type="SUPFAM" id="SSF53137">
    <property type="entry name" value="Translational machinery components"/>
    <property type="match status" value="1"/>
</dbReference>
<evidence type="ECO:0000256" key="4">
    <source>
        <dbReference type="ARBA" id="ARBA00022980"/>
    </source>
</evidence>
<dbReference type="InterPro" id="IPR004389">
    <property type="entry name" value="Ribosomal_uL18_bac-type"/>
</dbReference>
<comment type="subunit">
    <text evidence="7">Part of the 50S ribosomal subunit; part of the 5S rRNA/L5/L18/L25 subcomplex. Contacts the 5S and 23S rRNAs.</text>
</comment>
<dbReference type="PANTHER" id="PTHR12899:SF3">
    <property type="entry name" value="LARGE RIBOSOMAL SUBUNIT PROTEIN UL18M"/>
    <property type="match status" value="1"/>
</dbReference>
<dbReference type="Pfam" id="PF00861">
    <property type="entry name" value="Ribosomal_L18p"/>
    <property type="match status" value="1"/>
</dbReference>
<keyword evidence="9" id="KW-1185">Reference proteome</keyword>
<gene>
    <name evidence="7 8" type="primary">rplR</name>
    <name evidence="8" type="ORF">G0Q06_09375</name>
</gene>
<comment type="caution">
    <text evidence="8">The sequence shown here is derived from an EMBL/GenBank/DDBJ whole genome shotgun (WGS) entry which is preliminary data.</text>
</comment>
<organism evidence="8 9">
    <name type="scientific">Oceanipulchritudo coccoides</name>
    <dbReference type="NCBI Taxonomy" id="2706888"/>
    <lineage>
        <taxon>Bacteria</taxon>
        <taxon>Pseudomonadati</taxon>
        <taxon>Verrucomicrobiota</taxon>
        <taxon>Opitutia</taxon>
        <taxon>Puniceicoccales</taxon>
        <taxon>Oceanipulchritudinaceae</taxon>
        <taxon>Oceanipulchritudo</taxon>
    </lineage>
</organism>
<dbReference type="CDD" id="cd00432">
    <property type="entry name" value="Ribosomal_L18_L5e"/>
    <property type="match status" value="1"/>
</dbReference>
<evidence type="ECO:0000256" key="2">
    <source>
        <dbReference type="ARBA" id="ARBA00022730"/>
    </source>
</evidence>
<comment type="function">
    <text evidence="7">This is one of the proteins that bind and probably mediate the attachment of the 5S RNA into the large ribosomal subunit, where it forms part of the central protuberance.</text>
</comment>
<dbReference type="Gene3D" id="3.30.420.100">
    <property type="match status" value="1"/>
</dbReference>
<dbReference type="FunFam" id="3.30.420.100:FF:000001">
    <property type="entry name" value="50S ribosomal protein L18"/>
    <property type="match status" value="1"/>
</dbReference>
<keyword evidence="3 7" id="KW-0694">RNA-binding</keyword>
<dbReference type="Proteomes" id="UP000478417">
    <property type="component" value="Unassembled WGS sequence"/>
</dbReference>
<dbReference type="HAMAP" id="MF_01337_B">
    <property type="entry name" value="Ribosomal_uL18_B"/>
    <property type="match status" value="1"/>
</dbReference>
<dbReference type="GO" id="GO:0022625">
    <property type="term" value="C:cytosolic large ribosomal subunit"/>
    <property type="evidence" value="ECO:0007669"/>
    <property type="project" value="TreeGrafter"/>
</dbReference>
<evidence type="ECO:0000313" key="8">
    <source>
        <dbReference type="EMBL" id="NDV62659.1"/>
    </source>
</evidence>
<accession>A0A6B2M377</accession>
<dbReference type="GO" id="GO:0006412">
    <property type="term" value="P:translation"/>
    <property type="evidence" value="ECO:0007669"/>
    <property type="project" value="UniProtKB-UniRule"/>
</dbReference>
<keyword evidence="2 7" id="KW-0699">rRNA-binding</keyword>
<comment type="similarity">
    <text evidence="1 7">Belongs to the universal ribosomal protein uL18 family.</text>
</comment>
<protein>
    <recommendedName>
        <fullName evidence="6 7">Large ribosomal subunit protein uL18</fullName>
    </recommendedName>
</protein>
<dbReference type="NCBIfam" id="TIGR00060">
    <property type="entry name" value="L18_bact"/>
    <property type="match status" value="1"/>
</dbReference>
<dbReference type="GO" id="GO:0008097">
    <property type="term" value="F:5S rRNA binding"/>
    <property type="evidence" value="ECO:0007669"/>
    <property type="project" value="TreeGrafter"/>
</dbReference>
<dbReference type="AlphaFoldDB" id="A0A6B2M377"/>
<dbReference type="GO" id="GO:0003735">
    <property type="term" value="F:structural constituent of ribosome"/>
    <property type="evidence" value="ECO:0007669"/>
    <property type="project" value="InterPro"/>
</dbReference>
<dbReference type="InterPro" id="IPR057268">
    <property type="entry name" value="Ribosomal_L18"/>
</dbReference>
<evidence type="ECO:0000256" key="7">
    <source>
        <dbReference type="HAMAP-Rule" id="MF_01337"/>
    </source>
</evidence>
<reference evidence="8 9" key="1">
    <citation type="submission" date="2020-02" db="EMBL/GenBank/DDBJ databases">
        <title>Albibacoteraceae fam. nov., the first described family within the subdivision 4 Verrucomicrobia.</title>
        <authorList>
            <person name="Xi F."/>
        </authorList>
    </citation>
    <scope>NUCLEOTIDE SEQUENCE [LARGE SCALE GENOMIC DNA]</scope>
    <source>
        <strain evidence="8 9">CK1056</strain>
    </source>
</reference>
<sequence length="121" mass="13554">MKTVKQKIMLRQKRVWRIRKKVSGTAERPRLCVSFTNKHIYAQAIDDEAGKSLVTISSLGKDLKGEKLSANRESAVRIGKAFAEKAKAAGVSQVVFDRHGRPYHGRVKEFAEAVREGGIQF</sequence>
<dbReference type="EMBL" id="JAAGNX010000002">
    <property type="protein sequence ID" value="NDV62659.1"/>
    <property type="molecule type" value="Genomic_DNA"/>
</dbReference>
<keyword evidence="5 7" id="KW-0687">Ribonucleoprotein</keyword>
<proteinExistence type="inferred from homology"/>
<keyword evidence="4 7" id="KW-0689">Ribosomal protein</keyword>
<evidence type="ECO:0000256" key="6">
    <source>
        <dbReference type="ARBA" id="ARBA00035197"/>
    </source>
</evidence>
<evidence type="ECO:0000256" key="1">
    <source>
        <dbReference type="ARBA" id="ARBA00007116"/>
    </source>
</evidence>
<name>A0A6B2M377_9BACT</name>
<evidence type="ECO:0000256" key="5">
    <source>
        <dbReference type="ARBA" id="ARBA00023274"/>
    </source>
</evidence>
<dbReference type="InterPro" id="IPR005484">
    <property type="entry name" value="Ribosomal_uL18_bac/plant/anim"/>
</dbReference>
<dbReference type="RefSeq" id="WP_163964918.1">
    <property type="nucleotide sequence ID" value="NZ_JAAGNX010000002.1"/>
</dbReference>